<evidence type="ECO:0000256" key="13">
    <source>
        <dbReference type="ARBA" id="ARBA00048586"/>
    </source>
</evidence>
<keyword evidence="16" id="KW-1185">Reference proteome</keyword>
<comment type="catalytic activity">
    <reaction evidence="13">
        <text>a CDP-1,2-diacyl-sn-glycerol + sn-glycerol 3-phosphate = a 1,2-diacyl-sn-glycero-3-phospho-(1'-sn-glycero-3'-phosphate) + CMP + H(+)</text>
        <dbReference type="Rhea" id="RHEA:12593"/>
        <dbReference type="ChEBI" id="CHEBI:15378"/>
        <dbReference type="ChEBI" id="CHEBI:57597"/>
        <dbReference type="ChEBI" id="CHEBI:58332"/>
        <dbReference type="ChEBI" id="CHEBI:60110"/>
        <dbReference type="ChEBI" id="CHEBI:60377"/>
        <dbReference type="EC" id="2.7.8.5"/>
    </reaction>
</comment>
<feature type="transmembrane region" description="Helical" evidence="14">
    <location>
        <begin position="98"/>
        <end position="116"/>
    </location>
</feature>
<keyword evidence="15" id="KW-0808">Transferase</keyword>
<evidence type="ECO:0000256" key="12">
    <source>
        <dbReference type="ARBA" id="ARBA00023264"/>
    </source>
</evidence>
<dbReference type="EC" id="2.7.8.5" evidence="4"/>
<dbReference type="InterPro" id="IPR004570">
    <property type="entry name" value="Phosphatidylglycerol_P_synth"/>
</dbReference>
<evidence type="ECO:0000256" key="2">
    <source>
        <dbReference type="ARBA" id="ARBA00005042"/>
    </source>
</evidence>
<evidence type="ECO:0000313" key="15">
    <source>
        <dbReference type="EMBL" id="QIK37396.1"/>
    </source>
</evidence>
<dbReference type="AlphaFoldDB" id="A0A6G7VBZ4"/>
<sequence>MGFCKLSDLPNLISIARLIAVIPVVYLLIRHEFGWALVLFLIAGLSDGLDGYLAKRYGWQSRLGGLLDPLADKTLLVCCFLVLGAQGLIPLWLVLAAIFRDIVIISGALLYNYGIGEVEAAPILTSKINTAVQIILVIAVIFDAGLYDLPEGLIAALSWLCLLTVAVSGVQYVWIWGRKAIARGWRRG</sequence>
<evidence type="ECO:0000256" key="9">
    <source>
        <dbReference type="ARBA" id="ARBA00023098"/>
    </source>
</evidence>
<protein>
    <recommendedName>
        <fullName evidence="5">CDP-diacylglycerol--glycerol-3-phosphate 3-phosphatidyltransferase</fullName>
        <ecNumber evidence="4">2.7.8.5</ecNumber>
    </recommendedName>
</protein>
<evidence type="ECO:0000256" key="6">
    <source>
        <dbReference type="ARBA" id="ARBA00022516"/>
    </source>
</evidence>
<dbReference type="InterPro" id="IPR050324">
    <property type="entry name" value="CDP-alcohol_PTase-I"/>
</dbReference>
<evidence type="ECO:0000256" key="1">
    <source>
        <dbReference type="ARBA" id="ARBA00004141"/>
    </source>
</evidence>
<dbReference type="RefSeq" id="WP_166270163.1">
    <property type="nucleotide sequence ID" value="NZ_CP048029.1"/>
</dbReference>
<dbReference type="Proteomes" id="UP000502699">
    <property type="component" value="Chromosome"/>
</dbReference>
<evidence type="ECO:0000256" key="5">
    <source>
        <dbReference type="ARBA" id="ARBA00014944"/>
    </source>
</evidence>
<dbReference type="EMBL" id="CP048029">
    <property type="protein sequence ID" value="QIK37396.1"/>
    <property type="molecule type" value="Genomic_DNA"/>
</dbReference>
<dbReference type="Pfam" id="PF01066">
    <property type="entry name" value="CDP-OH_P_transf"/>
    <property type="match status" value="1"/>
</dbReference>
<dbReference type="GO" id="GO:0046474">
    <property type="term" value="P:glycerophospholipid biosynthetic process"/>
    <property type="evidence" value="ECO:0007669"/>
    <property type="project" value="TreeGrafter"/>
</dbReference>
<gene>
    <name evidence="15" type="ORF">GWK36_04695</name>
</gene>
<name>A0A6G7VBZ4_9GAMM</name>
<reference evidence="16" key="1">
    <citation type="submission" date="2020-01" db="EMBL/GenBank/DDBJ databases">
        <title>Caldichromatium gen. nov., sp. nov., a thermophilic purple sulfur bacterium member of the family Chromatiaceae isolated from Nakabusa hot spring, Japan.</title>
        <authorList>
            <person name="Saini M.K."/>
            <person name="Hanada S."/>
            <person name="Tank M."/>
        </authorList>
    </citation>
    <scope>NUCLEOTIDE SEQUENCE [LARGE SCALE GENOMIC DNA]</scope>
    <source>
        <strain evidence="16">No.7</strain>
    </source>
</reference>
<feature type="transmembrane region" description="Helical" evidence="14">
    <location>
        <begin position="128"/>
        <end position="147"/>
    </location>
</feature>
<dbReference type="PIRSF" id="PIRSF000847">
    <property type="entry name" value="Phos_ph_gly_syn"/>
    <property type="match status" value="1"/>
</dbReference>
<dbReference type="Gene3D" id="1.20.120.1760">
    <property type="match status" value="1"/>
</dbReference>
<feature type="transmembrane region" description="Helical" evidence="14">
    <location>
        <begin position="153"/>
        <end position="177"/>
    </location>
</feature>
<evidence type="ECO:0000256" key="10">
    <source>
        <dbReference type="ARBA" id="ARBA00023136"/>
    </source>
</evidence>
<keyword evidence="9" id="KW-0443">Lipid metabolism</keyword>
<evidence type="ECO:0000256" key="8">
    <source>
        <dbReference type="ARBA" id="ARBA00022989"/>
    </source>
</evidence>
<organism evidence="15 16">
    <name type="scientific">Caldichromatium japonicum</name>
    <dbReference type="NCBI Taxonomy" id="2699430"/>
    <lineage>
        <taxon>Bacteria</taxon>
        <taxon>Pseudomonadati</taxon>
        <taxon>Pseudomonadota</taxon>
        <taxon>Gammaproteobacteria</taxon>
        <taxon>Chromatiales</taxon>
        <taxon>Chromatiaceae</taxon>
        <taxon>Caldichromatium</taxon>
    </lineage>
</organism>
<evidence type="ECO:0000256" key="11">
    <source>
        <dbReference type="ARBA" id="ARBA00023209"/>
    </source>
</evidence>
<evidence type="ECO:0000313" key="16">
    <source>
        <dbReference type="Proteomes" id="UP000502699"/>
    </source>
</evidence>
<dbReference type="PANTHER" id="PTHR14269:SF11">
    <property type="entry name" value="CDP-DIACYLGLYCEROL--GLYCEROL-3-PHOSPHATE 3-PHOSPHATIDYLTRANSFERASE"/>
    <property type="match status" value="1"/>
</dbReference>
<comment type="subcellular location">
    <subcellularLocation>
        <location evidence="1">Membrane</location>
        <topology evidence="1">Multi-pass membrane protein</topology>
    </subcellularLocation>
</comment>
<dbReference type="GO" id="GO:0008444">
    <property type="term" value="F:CDP-diacylglycerol-glycerol-3-phosphate 3-phosphatidyltransferase activity"/>
    <property type="evidence" value="ECO:0007669"/>
    <property type="project" value="UniProtKB-EC"/>
</dbReference>
<dbReference type="InterPro" id="IPR000462">
    <property type="entry name" value="CDP-OH_P_trans"/>
</dbReference>
<dbReference type="KEGG" id="cjap:GWK36_04695"/>
<keyword evidence="8 14" id="KW-1133">Transmembrane helix</keyword>
<evidence type="ECO:0000256" key="3">
    <source>
        <dbReference type="ARBA" id="ARBA00010441"/>
    </source>
</evidence>
<evidence type="ECO:0000256" key="7">
    <source>
        <dbReference type="ARBA" id="ARBA00022692"/>
    </source>
</evidence>
<keyword evidence="6" id="KW-0444">Lipid biosynthesis</keyword>
<comment type="similarity">
    <text evidence="3">Belongs to the CDP-alcohol phosphatidyltransferase class-I family.</text>
</comment>
<proteinExistence type="inferred from homology"/>
<dbReference type="InterPro" id="IPR043130">
    <property type="entry name" value="CDP-OH_PTrfase_TM_dom"/>
</dbReference>
<dbReference type="GO" id="GO:0016020">
    <property type="term" value="C:membrane"/>
    <property type="evidence" value="ECO:0007669"/>
    <property type="project" value="UniProtKB-SubCell"/>
</dbReference>
<comment type="pathway">
    <text evidence="2">Phospholipid metabolism; phosphatidylglycerol biosynthesis; phosphatidylglycerol from CDP-diacylglycerol: step 1/2.</text>
</comment>
<evidence type="ECO:0000256" key="4">
    <source>
        <dbReference type="ARBA" id="ARBA00013170"/>
    </source>
</evidence>
<accession>A0A6G7VBZ4</accession>
<keyword evidence="12" id="KW-1208">Phospholipid metabolism</keyword>
<keyword evidence="11" id="KW-0594">Phospholipid biosynthesis</keyword>
<dbReference type="PANTHER" id="PTHR14269">
    <property type="entry name" value="CDP-DIACYLGLYCEROL--GLYCEROL-3-PHOSPHATE 3-PHOSPHATIDYLTRANSFERASE-RELATED"/>
    <property type="match status" value="1"/>
</dbReference>
<keyword evidence="7 14" id="KW-0812">Transmembrane</keyword>
<keyword evidence="10 14" id="KW-0472">Membrane</keyword>
<evidence type="ECO:0000256" key="14">
    <source>
        <dbReference type="SAM" id="Phobius"/>
    </source>
</evidence>